<protein>
    <recommendedName>
        <fullName evidence="1">2EXR domain-containing protein</fullName>
    </recommendedName>
</protein>
<keyword evidence="3" id="KW-1185">Reference proteome</keyword>
<comment type="caution">
    <text evidence="2">The sequence shown here is derived from an EMBL/GenBank/DDBJ whole genome shotgun (WGS) entry which is preliminary data.</text>
</comment>
<dbReference type="Proteomes" id="UP000544331">
    <property type="component" value="Unassembled WGS sequence"/>
</dbReference>
<sequence>MASDCNQNSNDTPHYLQIFNPPLEPCGDFHLFARFPDDVRWLVWQHYLSHERWINITLRPGCFTGEPREQTSHQNYEIVLDRRWKISKLFRTTSESRRAALAFYRVQLPCWYERKDKSTVNSTLYVCPELDTLMLNCLDAFEDFAHDLWTDDSRRVGLVNLALRAGHPSYAMKTPVIQNKDDSVLREGLSRIERLTIMNQMGVRKLWVDLPLGPSNTWRSNQAVPIRGGIQSFNRLPYDPRLRDEHLKRVFVGNWDPRHSFNHWFKILSNLRVRHEHKVIYQFGSSRRGWISYREKYYPTISDRGTAAEWVRLDYEDLREYHESRGLLPDLRGQMDHEFTRLFEPSPQPVIGFWLFPMESVFTPDDLDIHDTDNPSIHPKKVDMTQHMPELCMTNIY</sequence>
<evidence type="ECO:0000313" key="3">
    <source>
        <dbReference type="Proteomes" id="UP000544331"/>
    </source>
</evidence>
<gene>
    <name evidence="2" type="ORF">FMUND_1968</name>
</gene>
<name>A0A8H5Z3M6_9HYPO</name>
<reference evidence="2 3" key="1">
    <citation type="submission" date="2020-05" db="EMBL/GenBank/DDBJ databases">
        <title>Identification and distribution of gene clusters putatively required for synthesis of sphingolipid metabolism inhibitors in phylogenetically diverse species of the filamentous fungus Fusarium.</title>
        <authorList>
            <person name="Kim H.-S."/>
            <person name="Busman M."/>
            <person name="Brown D.W."/>
            <person name="Divon H."/>
            <person name="Uhlig S."/>
            <person name="Proctor R.H."/>
        </authorList>
    </citation>
    <scope>NUCLEOTIDE SEQUENCE [LARGE SCALE GENOMIC DNA]</scope>
    <source>
        <strain evidence="2 3">NRRL 66235</strain>
    </source>
</reference>
<dbReference type="Pfam" id="PF20150">
    <property type="entry name" value="2EXR"/>
    <property type="match status" value="1"/>
</dbReference>
<dbReference type="AlphaFoldDB" id="A0A8H5Z3M6"/>
<feature type="domain" description="2EXR" evidence="1">
    <location>
        <begin position="29"/>
        <end position="133"/>
    </location>
</feature>
<evidence type="ECO:0000259" key="1">
    <source>
        <dbReference type="Pfam" id="PF20150"/>
    </source>
</evidence>
<dbReference type="InterPro" id="IPR045518">
    <property type="entry name" value="2EXR"/>
</dbReference>
<accession>A0A8H5Z3M6</accession>
<organism evidence="2 3">
    <name type="scientific">Fusarium mundagurra</name>
    <dbReference type="NCBI Taxonomy" id="1567541"/>
    <lineage>
        <taxon>Eukaryota</taxon>
        <taxon>Fungi</taxon>
        <taxon>Dikarya</taxon>
        <taxon>Ascomycota</taxon>
        <taxon>Pezizomycotina</taxon>
        <taxon>Sordariomycetes</taxon>
        <taxon>Hypocreomycetidae</taxon>
        <taxon>Hypocreales</taxon>
        <taxon>Nectriaceae</taxon>
        <taxon>Fusarium</taxon>
        <taxon>Fusarium fujikuroi species complex</taxon>
    </lineage>
</organism>
<evidence type="ECO:0000313" key="2">
    <source>
        <dbReference type="EMBL" id="KAF5723334.1"/>
    </source>
</evidence>
<proteinExistence type="predicted"/>
<dbReference type="EMBL" id="JAAOAN010000069">
    <property type="protein sequence ID" value="KAF5723334.1"/>
    <property type="molecule type" value="Genomic_DNA"/>
</dbReference>
<dbReference type="OrthoDB" id="3469466at2759"/>